<sequence length="114" mass="12601">MLSADGFSCFPCFAGCFLCSSTHYYQCTACFSSYYLLNVLCDTQCPSGFNSNAITNKCDLVNSLIVDLELDDYIVLDNLLGFNVGSINTNTYPVLDVNDQKGYFLLGKVIWLAL</sequence>
<dbReference type="Proteomes" id="UP001162131">
    <property type="component" value="Unassembled WGS sequence"/>
</dbReference>
<protein>
    <submittedName>
        <fullName evidence="1">Uncharacterized protein</fullName>
    </submittedName>
</protein>
<dbReference type="EMBL" id="CAJZBQ010000063">
    <property type="protein sequence ID" value="CAG9335945.1"/>
    <property type="molecule type" value="Genomic_DNA"/>
</dbReference>
<dbReference type="SUPFAM" id="SSF57184">
    <property type="entry name" value="Growth factor receptor domain"/>
    <property type="match status" value="1"/>
</dbReference>
<name>A0AAU9KJJ9_9CILI</name>
<gene>
    <name evidence="1" type="ORF">BSTOLATCC_MIC65260</name>
</gene>
<organism evidence="1 2">
    <name type="scientific">Blepharisma stoltei</name>
    <dbReference type="NCBI Taxonomy" id="1481888"/>
    <lineage>
        <taxon>Eukaryota</taxon>
        <taxon>Sar</taxon>
        <taxon>Alveolata</taxon>
        <taxon>Ciliophora</taxon>
        <taxon>Postciliodesmatophora</taxon>
        <taxon>Heterotrichea</taxon>
        <taxon>Heterotrichida</taxon>
        <taxon>Blepharismidae</taxon>
        <taxon>Blepharisma</taxon>
    </lineage>
</organism>
<dbReference type="InterPro" id="IPR006212">
    <property type="entry name" value="Furin_repeat"/>
</dbReference>
<reference evidence="1" key="1">
    <citation type="submission" date="2021-09" db="EMBL/GenBank/DDBJ databases">
        <authorList>
            <consortium name="AG Swart"/>
            <person name="Singh M."/>
            <person name="Singh A."/>
            <person name="Seah K."/>
            <person name="Emmerich C."/>
        </authorList>
    </citation>
    <scope>NUCLEOTIDE SEQUENCE</scope>
    <source>
        <strain evidence="1">ATCC30299</strain>
    </source>
</reference>
<dbReference type="CDD" id="cd00064">
    <property type="entry name" value="FU"/>
    <property type="match status" value="1"/>
</dbReference>
<keyword evidence="2" id="KW-1185">Reference proteome</keyword>
<dbReference type="InterPro" id="IPR009030">
    <property type="entry name" value="Growth_fac_rcpt_cys_sf"/>
</dbReference>
<comment type="caution">
    <text evidence="1">The sequence shown here is derived from an EMBL/GenBank/DDBJ whole genome shotgun (WGS) entry which is preliminary data.</text>
</comment>
<accession>A0AAU9KJJ9</accession>
<evidence type="ECO:0000313" key="2">
    <source>
        <dbReference type="Proteomes" id="UP001162131"/>
    </source>
</evidence>
<dbReference type="AlphaFoldDB" id="A0AAU9KJJ9"/>
<evidence type="ECO:0000313" key="1">
    <source>
        <dbReference type="EMBL" id="CAG9335945.1"/>
    </source>
</evidence>
<proteinExistence type="predicted"/>
<dbReference type="Gene3D" id="2.10.220.10">
    <property type="entry name" value="Hormone Receptor, Insulin-like Growth Factor Receptor 1, Chain A, domain 2"/>
    <property type="match status" value="1"/>
</dbReference>